<dbReference type="Pfam" id="PF08996">
    <property type="entry name" value="zf-DNA_Pol"/>
    <property type="match status" value="1"/>
</dbReference>
<dbReference type="InterPro" id="IPR023211">
    <property type="entry name" value="DNA_pol_palm_dom_sf"/>
</dbReference>
<dbReference type="SUPFAM" id="SSF56672">
    <property type="entry name" value="DNA/RNA polymerases"/>
    <property type="match status" value="1"/>
</dbReference>
<dbReference type="InterPro" id="IPR043502">
    <property type="entry name" value="DNA/RNA_pol_sf"/>
</dbReference>
<comment type="catalytic activity">
    <reaction evidence="12">
        <text>DNA(n) + a 2'-deoxyribonucleoside 5'-triphosphate = DNA(n+1) + diphosphate</text>
        <dbReference type="Rhea" id="RHEA:22508"/>
        <dbReference type="Rhea" id="RHEA-COMP:17339"/>
        <dbReference type="Rhea" id="RHEA-COMP:17340"/>
        <dbReference type="ChEBI" id="CHEBI:33019"/>
        <dbReference type="ChEBI" id="CHEBI:61560"/>
        <dbReference type="ChEBI" id="CHEBI:173112"/>
        <dbReference type="EC" id="2.7.7.7"/>
    </reaction>
</comment>
<evidence type="ECO:0000256" key="8">
    <source>
        <dbReference type="ARBA" id="ARBA00022833"/>
    </source>
</evidence>
<organism evidence="18">
    <name type="scientific">Ostreococcus tauri</name>
    <name type="common">Marine green alga</name>
    <dbReference type="NCBI Taxonomy" id="70448"/>
    <lineage>
        <taxon>Eukaryota</taxon>
        <taxon>Viridiplantae</taxon>
        <taxon>Chlorophyta</taxon>
        <taxon>Mamiellophyceae</taxon>
        <taxon>Mamiellales</taxon>
        <taxon>Bathycoccaceae</taxon>
        <taxon>Ostreococcus</taxon>
    </lineage>
</organism>
<evidence type="ECO:0000256" key="7">
    <source>
        <dbReference type="ARBA" id="ARBA00022771"/>
    </source>
</evidence>
<dbReference type="Pfam" id="PF12254">
    <property type="entry name" value="DNA_pol_alpha_N"/>
    <property type="match status" value="1"/>
</dbReference>
<feature type="compositionally biased region" description="Acidic residues" evidence="13">
    <location>
        <begin position="243"/>
        <end position="253"/>
    </location>
</feature>
<dbReference type="InterPro" id="IPR006133">
    <property type="entry name" value="DNA-dir_DNA_pol_B_exonuc"/>
</dbReference>
<proteinExistence type="inferred from homology"/>
<dbReference type="eggNOG" id="KOG0970">
    <property type="taxonomic scope" value="Eukaryota"/>
</dbReference>
<evidence type="ECO:0000256" key="13">
    <source>
        <dbReference type="SAM" id="MobiDB-lite"/>
    </source>
</evidence>
<evidence type="ECO:0000256" key="6">
    <source>
        <dbReference type="ARBA" id="ARBA00022723"/>
    </source>
</evidence>
<name>A0A1Y5IB66_OSTTA</name>
<dbReference type="InterPro" id="IPR006172">
    <property type="entry name" value="DNA-dir_DNA_pol_B"/>
</dbReference>
<evidence type="ECO:0000256" key="1">
    <source>
        <dbReference type="ARBA" id="ARBA00004123"/>
    </source>
</evidence>
<feature type="compositionally biased region" description="Basic and acidic residues" evidence="13">
    <location>
        <begin position="109"/>
        <end position="124"/>
    </location>
</feature>
<dbReference type="GO" id="GO:0000166">
    <property type="term" value="F:nucleotide binding"/>
    <property type="evidence" value="ECO:0007669"/>
    <property type="project" value="InterPro"/>
</dbReference>
<comment type="subcellular location">
    <subcellularLocation>
        <location evidence="1">Nucleus</location>
    </subcellularLocation>
</comment>
<dbReference type="PANTHER" id="PTHR45861">
    <property type="entry name" value="DNA POLYMERASE ALPHA CATALYTIC SUBUNIT"/>
    <property type="match status" value="1"/>
</dbReference>
<dbReference type="InterPro" id="IPR038256">
    <property type="entry name" value="Pol_alpha_znc_sf"/>
</dbReference>
<dbReference type="InterPro" id="IPR036397">
    <property type="entry name" value="RNaseH_sf"/>
</dbReference>
<dbReference type="GO" id="GO:0008270">
    <property type="term" value="F:zinc ion binding"/>
    <property type="evidence" value="ECO:0007669"/>
    <property type="project" value="UniProtKB-KW"/>
</dbReference>
<feature type="compositionally biased region" description="Low complexity" evidence="13">
    <location>
        <begin position="180"/>
        <end position="195"/>
    </location>
</feature>
<dbReference type="Gene3D" id="1.10.132.60">
    <property type="entry name" value="DNA polymerase family B, C-terminal domain"/>
    <property type="match status" value="1"/>
</dbReference>
<keyword evidence="8" id="KW-0862">Zinc</keyword>
<keyword evidence="3 12" id="KW-0808">Transferase</keyword>
<dbReference type="CDD" id="cd05776">
    <property type="entry name" value="DNA_polB_alpha_exo"/>
    <property type="match status" value="1"/>
</dbReference>
<dbReference type="GO" id="GO:0003887">
    <property type="term" value="F:DNA-directed DNA polymerase activity"/>
    <property type="evidence" value="ECO:0007669"/>
    <property type="project" value="UniProtKB-KW"/>
</dbReference>
<dbReference type="Gene3D" id="3.30.420.10">
    <property type="entry name" value="Ribonuclease H-like superfamily/Ribonuclease H"/>
    <property type="match status" value="1"/>
</dbReference>
<feature type="region of interest" description="Disordered" evidence="13">
    <location>
        <begin position="1"/>
        <end position="36"/>
    </location>
</feature>
<keyword evidence="6" id="KW-0479">Metal-binding</keyword>
<dbReference type="EC" id="2.7.7.7" evidence="12"/>
<dbReference type="GO" id="GO:1902975">
    <property type="term" value="P:mitotic DNA replication initiation"/>
    <property type="evidence" value="ECO:0007669"/>
    <property type="project" value="InterPro"/>
</dbReference>
<dbReference type="InterPro" id="IPR045846">
    <property type="entry name" value="POLBc_alpha"/>
</dbReference>
<dbReference type="Gene3D" id="3.30.70.2820">
    <property type="match status" value="1"/>
</dbReference>
<dbReference type="Gene3D" id="1.10.287.690">
    <property type="entry name" value="Helix hairpin bin"/>
    <property type="match status" value="1"/>
</dbReference>
<accession>A0A1Y5IB66</accession>
<dbReference type="InterPro" id="IPR012337">
    <property type="entry name" value="RNaseH-like_sf"/>
</dbReference>
<dbReference type="FunFam" id="1.10.132.60:FF:000004">
    <property type="entry name" value="DNA polymerase"/>
    <property type="match status" value="1"/>
</dbReference>
<sequence length="1530" mass="168796">MSDRRARSSKAAKALELTARLREQREGDKKRSRIDEAADEADAIENVYDELDEDAYRALVAKRREAGVDFVVNDAGEGYDDLGEEEDWTTANPNYSDDEEDAPKAKGAKATEKKAKATADEKAAKANAKAKGNAGMLLGGVQKKKKLDEVAADADADAILEDIFAEVDMFNASTPATVPARRAAPVAATAPVAPRRSPRKIAQATAAAANVRSPVKADPSPAKKSVRFETEEDEPAPQGDIGGFDDDDNDVDLDEAMPEVDPIDTDEPNYKSVEIAKAVQPPAPQSILKTLDEDEHEEDLATITQDAAPVTFNGVELPKDADGSIPFFFMDAHEERESPGTVFLFGRVPVSSEPGAETISACAVVQNMERCMYVIPTASTFDDPDDELMELADKMDEARRKFKTCTDADKLEEAKVAAQKAKADLMKRLVPKSGALRAEIKELLKKRGIENSKITIVRRHYCFERKDIPHGSLFVLKVKTPATQSAFPSDLKGTNFIAMMGTQAPMLELLTLKSKLKGPSWISLHGASIVPSEKQKSWCKLEMSIPHAHKGVRPASNEAATRSAPKLTVASLNLQTIVNHQTNVNEIALASVQYIRDVDCEGTTAPQQIRQGVRHFSVVRKLDGLELPQGWQNAVANENSTNVVAKRTGTVVLSSQNNELGLLNFLLAKLHQLDPDVIVGHNIGGFNLDVLLRRFQANKIGHWSRIGRMKRTRMPNINGSGGAYGGGASLGAMQCITGRLLADTYLSAKDLLGKEVSYTLSSLSQTQLNVRREEITGAEIPNHYMQTQSLMHLIKCTEIDAKLSLHLMFKMEVIPLTKQLSNIAGNLWSKTLGHTRAQRVEYLLLHEFHKRKHILPDRLSSKERRRVAAVNGDEEDDGGKKGPSYAGGLVLEPKKGLYDDFVLVLDYQSLYPSIIQEYNICYTTVKRHFNDGDDPTIQLPPSVSNDKDFAVLPAVIASIVRSRKDVKGLMAKESDPARKKQYDLRQLALKLTANSMYGCLGFSQSRFYAEAIAALITSQGRTILQHTVDLARQKCDLDVIYGDTDSIMVNTGTKNLDQARAAGNKLIRFVNREYRKLVLEEDYAFRSMLLLKKKKYAAMKVVNGPNGTKMTELEMKGLDIVRRDWAPLVKEIGKQTLEELLEVDGELEERVTAIHDLLREIRVEMVANRVPLDKYIITKQLTKAVEEYPDAKHQPHVMVAKRRLEAGKQDGVRAGETVPYIIAMESDASLEDIASGKAGATGGKGLAERAYHPDEVKERNLKIDLHYYLSQQVHPVISRLCAPIEETDGAKMAECLGMDSNKFKSQSREDDLDDGSGGGVFGLDDQERFHDCAPLLLRTSDGVEFPFRGVREVADGKLHVNEALAPPTPDADKENTPATQGKSTKKFVSGASLTNQVILAARARIKEFYAAPLRSNDDVDRTETHNIALRVHHTNAALTGTLSADPMSTGTMEKTVPEEKLYNQLLFYKKLLSIEDAKRGMTDDEQRKTFLAGTELEKSLTAANEALDKIMDKSSYKWIALSELFRVGSV</sequence>
<keyword evidence="4 12" id="KW-0548">Nucleotidyltransferase</keyword>
<dbReference type="Gene3D" id="1.10.3200.20">
    <property type="entry name" value="DNA Polymerase alpha, zinc finger"/>
    <property type="match status" value="1"/>
</dbReference>
<dbReference type="GO" id="GO:0003688">
    <property type="term" value="F:DNA replication origin binding"/>
    <property type="evidence" value="ECO:0007669"/>
    <property type="project" value="TreeGrafter"/>
</dbReference>
<evidence type="ECO:0000259" key="15">
    <source>
        <dbReference type="Pfam" id="PF03104"/>
    </source>
</evidence>
<dbReference type="PANTHER" id="PTHR45861:SF1">
    <property type="entry name" value="DNA POLYMERASE ALPHA CATALYTIC SUBUNIT"/>
    <property type="match status" value="1"/>
</dbReference>
<keyword evidence="10 12" id="KW-0238">DNA-binding</keyword>
<feature type="compositionally biased region" description="Basic and acidic residues" evidence="13">
    <location>
        <begin position="19"/>
        <end position="36"/>
    </location>
</feature>
<evidence type="ECO:0000256" key="11">
    <source>
        <dbReference type="ARBA" id="ARBA00023242"/>
    </source>
</evidence>
<evidence type="ECO:0000259" key="16">
    <source>
        <dbReference type="Pfam" id="PF08996"/>
    </source>
</evidence>
<dbReference type="GO" id="GO:0006273">
    <property type="term" value="P:lagging strand elongation"/>
    <property type="evidence" value="ECO:0007669"/>
    <property type="project" value="TreeGrafter"/>
</dbReference>
<dbReference type="InterPro" id="IPR006134">
    <property type="entry name" value="DNA-dir_DNA_pol_B_multi_dom"/>
</dbReference>
<feature type="domain" description="Zinc finger DNA-directed DNA polymerase family B alpha" evidence="16">
    <location>
        <begin position="1323"/>
        <end position="1525"/>
    </location>
</feature>
<dbReference type="InterPro" id="IPR015088">
    <property type="entry name" value="Znf_DNA-dir_DNA_pol_B_alpha"/>
</dbReference>
<dbReference type="CDD" id="cd05532">
    <property type="entry name" value="POLBc_alpha"/>
    <property type="match status" value="1"/>
</dbReference>
<protein>
    <recommendedName>
        <fullName evidence="12">DNA polymerase</fullName>
        <ecNumber evidence="12">2.7.7.7</ecNumber>
    </recommendedName>
</protein>
<dbReference type="Gene3D" id="2.40.50.730">
    <property type="match status" value="1"/>
</dbReference>
<dbReference type="Proteomes" id="UP000195557">
    <property type="component" value="Unassembled WGS sequence"/>
</dbReference>
<dbReference type="Pfam" id="PF00136">
    <property type="entry name" value="DNA_pol_B"/>
    <property type="match status" value="1"/>
</dbReference>
<feature type="region of interest" description="Disordered" evidence="13">
    <location>
        <begin position="865"/>
        <end position="885"/>
    </location>
</feature>
<evidence type="ECO:0000256" key="4">
    <source>
        <dbReference type="ARBA" id="ARBA00022695"/>
    </source>
</evidence>
<feature type="region of interest" description="Disordered" evidence="13">
    <location>
        <begin position="180"/>
        <end position="253"/>
    </location>
</feature>
<dbReference type="GO" id="GO:0003682">
    <property type="term" value="F:chromatin binding"/>
    <property type="evidence" value="ECO:0007669"/>
    <property type="project" value="TreeGrafter"/>
</dbReference>
<feature type="domain" description="DNA-directed DNA polymerase family B multifunctional" evidence="14">
    <location>
        <begin position="827"/>
        <end position="1284"/>
    </location>
</feature>
<evidence type="ECO:0000313" key="18">
    <source>
        <dbReference type="EMBL" id="OUS46829.1"/>
    </source>
</evidence>
<evidence type="ECO:0000256" key="5">
    <source>
        <dbReference type="ARBA" id="ARBA00022705"/>
    </source>
</evidence>
<reference evidence="18" key="1">
    <citation type="submission" date="2017-04" db="EMBL/GenBank/DDBJ databases">
        <title>Population genomics of picophytoplankton unveils novel chromosome hypervariability.</title>
        <authorList>
            <consortium name="DOE Joint Genome Institute"/>
            <person name="Blanc-Mathieu R."/>
            <person name="Krasovec M."/>
            <person name="Hebrard M."/>
            <person name="Yau S."/>
            <person name="Desgranges E."/>
            <person name="Martin J."/>
            <person name="Schackwitz W."/>
            <person name="Kuo A."/>
            <person name="Salin G."/>
            <person name="Donnadieu C."/>
            <person name="Desdevises Y."/>
            <person name="Sanchez-Ferandin S."/>
            <person name="Moreau H."/>
            <person name="Rivals E."/>
            <person name="Grigoriev I.V."/>
            <person name="Grimsley N."/>
            <person name="Eyre-Walker A."/>
            <person name="Piganeau G."/>
        </authorList>
    </citation>
    <scope>NUCLEOTIDE SEQUENCE [LARGE SCALE GENOMIC DNA]</scope>
    <source>
        <strain evidence="18">RCC 1115</strain>
    </source>
</reference>
<keyword evidence="11" id="KW-0539">Nucleus</keyword>
<evidence type="ECO:0000256" key="2">
    <source>
        <dbReference type="ARBA" id="ARBA00005755"/>
    </source>
</evidence>
<feature type="domain" description="DNA-directed DNA polymerase family B exonuclease" evidence="15">
    <location>
        <begin position="502"/>
        <end position="762"/>
    </location>
</feature>
<comment type="similarity">
    <text evidence="2 12">Belongs to the DNA polymerase type-B family.</text>
</comment>
<dbReference type="EMBL" id="KZ155780">
    <property type="protein sequence ID" value="OUS46829.1"/>
    <property type="molecule type" value="Genomic_DNA"/>
</dbReference>
<evidence type="ECO:0000256" key="3">
    <source>
        <dbReference type="ARBA" id="ARBA00022679"/>
    </source>
</evidence>
<dbReference type="InterPro" id="IPR024647">
    <property type="entry name" value="DNA_pol_a_cat_su_N"/>
</dbReference>
<dbReference type="GO" id="GO:0003697">
    <property type="term" value="F:single-stranded DNA binding"/>
    <property type="evidence" value="ECO:0007669"/>
    <property type="project" value="TreeGrafter"/>
</dbReference>
<dbReference type="SUPFAM" id="SSF53098">
    <property type="entry name" value="Ribonuclease H-like"/>
    <property type="match status" value="1"/>
</dbReference>
<evidence type="ECO:0000259" key="17">
    <source>
        <dbReference type="Pfam" id="PF12254"/>
    </source>
</evidence>
<gene>
    <name evidence="18" type="ORF">BE221DRAFT_72584</name>
</gene>
<keyword evidence="9 12" id="KW-0239">DNA-directed DNA polymerase</keyword>
<evidence type="ECO:0000259" key="14">
    <source>
        <dbReference type="Pfam" id="PF00136"/>
    </source>
</evidence>
<dbReference type="NCBIfam" id="TIGR00592">
    <property type="entry name" value="pol2"/>
    <property type="match status" value="1"/>
</dbReference>
<dbReference type="GO" id="GO:0005658">
    <property type="term" value="C:alpha DNA polymerase:primase complex"/>
    <property type="evidence" value="ECO:0007669"/>
    <property type="project" value="TreeGrafter"/>
</dbReference>
<dbReference type="PROSITE" id="PS00116">
    <property type="entry name" value="DNA_POLYMERASE_B"/>
    <property type="match status" value="1"/>
</dbReference>
<evidence type="ECO:0000256" key="9">
    <source>
        <dbReference type="ARBA" id="ARBA00022932"/>
    </source>
</evidence>
<keyword evidence="7" id="KW-0863">Zinc-finger</keyword>
<dbReference type="InterPro" id="IPR017964">
    <property type="entry name" value="DNA-dir_DNA_pol_B_CS"/>
</dbReference>
<dbReference type="InterPro" id="IPR042087">
    <property type="entry name" value="DNA_pol_B_thumb"/>
</dbReference>
<dbReference type="Gene3D" id="3.90.1600.10">
    <property type="entry name" value="Palm domain of DNA polymerase"/>
    <property type="match status" value="1"/>
</dbReference>
<dbReference type="PRINTS" id="PR00106">
    <property type="entry name" value="DNAPOLB"/>
</dbReference>
<feature type="domain" description="DNA polymerase alpha catalytic subunit N-terminal" evidence="17">
    <location>
        <begin position="19"/>
        <end position="88"/>
    </location>
</feature>
<keyword evidence="5 12" id="KW-0235">DNA replication</keyword>
<feature type="compositionally biased region" description="Acidic residues" evidence="13">
    <location>
        <begin position="77"/>
        <end position="88"/>
    </location>
</feature>
<dbReference type="GO" id="GO:0006272">
    <property type="term" value="P:leading strand elongation"/>
    <property type="evidence" value="ECO:0007669"/>
    <property type="project" value="TreeGrafter"/>
</dbReference>
<dbReference type="SMART" id="SM00486">
    <property type="entry name" value="POLBc"/>
    <property type="match status" value="1"/>
</dbReference>
<dbReference type="Pfam" id="PF03104">
    <property type="entry name" value="DNA_pol_B_exo1"/>
    <property type="match status" value="1"/>
</dbReference>
<feature type="region of interest" description="Disordered" evidence="13">
    <location>
        <begin position="1360"/>
        <end position="1384"/>
    </location>
</feature>
<evidence type="ECO:0000256" key="10">
    <source>
        <dbReference type="ARBA" id="ARBA00023125"/>
    </source>
</evidence>
<feature type="region of interest" description="Disordered" evidence="13">
    <location>
        <begin position="75"/>
        <end position="129"/>
    </location>
</feature>
<evidence type="ECO:0000256" key="12">
    <source>
        <dbReference type="RuleBase" id="RU000442"/>
    </source>
</evidence>